<feature type="region of interest" description="Disordered" evidence="1">
    <location>
        <begin position="1"/>
        <end position="71"/>
    </location>
</feature>
<dbReference type="OrthoDB" id="15304at2759"/>
<gene>
    <name evidence="2" type="primary">jg7234</name>
    <name evidence="2" type="ORF">PAEG_LOCUS22756</name>
</gene>
<dbReference type="Proteomes" id="UP000838756">
    <property type="component" value="Unassembled WGS sequence"/>
</dbReference>
<reference evidence="2" key="1">
    <citation type="submission" date="2022-03" db="EMBL/GenBank/DDBJ databases">
        <authorList>
            <person name="Lindestad O."/>
        </authorList>
    </citation>
    <scope>NUCLEOTIDE SEQUENCE</scope>
</reference>
<protein>
    <submittedName>
        <fullName evidence="2">Jg7234 protein</fullName>
    </submittedName>
</protein>
<evidence type="ECO:0000313" key="2">
    <source>
        <dbReference type="EMBL" id="CAH2255115.1"/>
    </source>
</evidence>
<dbReference type="EMBL" id="CAKXAJ010026089">
    <property type="protein sequence ID" value="CAH2255115.1"/>
    <property type="molecule type" value="Genomic_DNA"/>
</dbReference>
<feature type="compositionally biased region" description="Low complexity" evidence="1">
    <location>
        <begin position="22"/>
        <end position="41"/>
    </location>
</feature>
<sequence length="203" mass="21538">MCWHVCAGDPEWEGPDDEPRPASKAASLPAASTALAVPSSLHMVRDNSVSDDQSENGGDTPTIRALESGSGESQALVVPGLAAAAADLDLQMVAEHMTLAIPENTLAQLGLDPPSEPIAYEIDEPEWRLTIHEESPPRAALPAPPPSSDTQMQVHTSNDEQIPVNESIISLLLKLHSQMSGRLDSFALEEPAPTSEEPIGKTL</sequence>
<evidence type="ECO:0000313" key="3">
    <source>
        <dbReference type="Proteomes" id="UP000838756"/>
    </source>
</evidence>
<name>A0A8S4SC57_9NEOP</name>
<accession>A0A8S4SC57</accession>
<proteinExistence type="predicted"/>
<organism evidence="2 3">
    <name type="scientific">Pararge aegeria aegeria</name>
    <dbReference type="NCBI Taxonomy" id="348720"/>
    <lineage>
        <taxon>Eukaryota</taxon>
        <taxon>Metazoa</taxon>
        <taxon>Ecdysozoa</taxon>
        <taxon>Arthropoda</taxon>
        <taxon>Hexapoda</taxon>
        <taxon>Insecta</taxon>
        <taxon>Pterygota</taxon>
        <taxon>Neoptera</taxon>
        <taxon>Endopterygota</taxon>
        <taxon>Lepidoptera</taxon>
        <taxon>Glossata</taxon>
        <taxon>Ditrysia</taxon>
        <taxon>Papilionoidea</taxon>
        <taxon>Nymphalidae</taxon>
        <taxon>Satyrinae</taxon>
        <taxon>Satyrini</taxon>
        <taxon>Parargina</taxon>
        <taxon>Pararge</taxon>
    </lineage>
</organism>
<comment type="caution">
    <text evidence="2">The sequence shown here is derived from an EMBL/GenBank/DDBJ whole genome shotgun (WGS) entry which is preliminary data.</text>
</comment>
<dbReference type="AlphaFoldDB" id="A0A8S4SC57"/>
<feature type="region of interest" description="Disordered" evidence="1">
    <location>
        <begin position="135"/>
        <end position="161"/>
    </location>
</feature>
<evidence type="ECO:0000256" key="1">
    <source>
        <dbReference type="SAM" id="MobiDB-lite"/>
    </source>
</evidence>
<keyword evidence="3" id="KW-1185">Reference proteome</keyword>
<feature type="compositionally biased region" description="Polar residues" evidence="1">
    <location>
        <begin position="149"/>
        <end position="160"/>
    </location>
</feature>